<accession>E4WUJ1</accession>
<reference evidence="9" key="1">
    <citation type="journal article" date="2010" name="Science">
        <title>Plasticity of animal genome architecture unmasked by rapid evolution of a pelagic tunicate.</title>
        <authorList>
            <person name="Denoeud F."/>
            <person name="Henriet S."/>
            <person name="Mungpakdee S."/>
            <person name="Aury J.M."/>
            <person name="Da Silva C."/>
            <person name="Brinkmann H."/>
            <person name="Mikhaleva J."/>
            <person name="Olsen L.C."/>
            <person name="Jubin C."/>
            <person name="Canestro C."/>
            <person name="Bouquet J.M."/>
            <person name="Danks G."/>
            <person name="Poulain J."/>
            <person name="Campsteijn C."/>
            <person name="Adamski M."/>
            <person name="Cross I."/>
            <person name="Yadetie F."/>
            <person name="Muffato M."/>
            <person name="Louis A."/>
            <person name="Butcher S."/>
            <person name="Tsagkogeorga G."/>
            <person name="Konrad A."/>
            <person name="Singh S."/>
            <person name="Jensen M.F."/>
            <person name="Cong E.H."/>
            <person name="Eikeseth-Otteraa H."/>
            <person name="Noel B."/>
            <person name="Anthouard V."/>
            <person name="Porcel B.M."/>
            <person name="Kachouri-Lafond R."/>
            <person name="Nishino A."/>
            <person name="Ugolini M."/>
            <person name="Chourrout P."/>
            <person name="Nishida H."/>
            <person name="Aasland R."/>
            <person name="Huzurbazar S."/>
            <person name="Westhof E."/>
            <person name="Delsuc F."/>
            <person name="Lehrach H."/>
            <person name="Reinhardt R."/>
            <person name="Weissenbach J."/>
            <person name="Roy S.W."/>
            <person name="Artiguenave F."/>
            <person name="Postlethwait J.H."/>
            <person name="Manak J.R."/>
            <person name="Thompson E.M."/>
            <person name="Jaillon O."/>
            <person name="Du Pasquier L."/>
            <person name="Boudinot P."/>
            <person name="Liberles D.A."/>
            <person name="Volff J.N."/>
            <person name="Philippe H."/>
            <person name="Lenhard B."/>
            <person name="Roest Crollius H."/>
            <person name="Wincker P."/>
            <person name="Chourrout D."/>
        </authorList>
    </citation>
    <scope>NUCLEOTIDE SEQUENCE [LARGE SCALE GENOMIC DNA]</scope>
</reference>
<feature type="domain" description="MRG" evidence="7">
    <location>
        <begin position="139"/>
        <end position="537"/>
    </location>
</feature>
<dbReference type="GO" id="GO:0072487">
    <property type="term" value="C:MSL complex"/>
    <property type="evidence" value="ECO:0007669"/>
    <property type="project" value="TreeGrafter"/>
</dbReference>
<keyword evidence="10" id="KW-1185">Reference proteome</keyword>
<dbReference type="Gene3D" id="2.30.30.140">
    <property type="match status" value="1"/>
</dbReference>
<evidence type="ECO:0000256" key="3">
    <source>
        <dbReference type="ARBA" id="ARBA00023015"/>
    </source>
</evidence>
<dbReference type="Gene3D" id="1.10.274.30">
    <property type="entry name" value="MRG domain"/>
    <property type="match status" value="2"/>
</dbReference>
<feature type="compositionally biased region" description="Basic and acidic residues" evidence="6">
    <location>
        <begin position="366"/>
        <end position="376"/>
    </location>
</feature>
<dbReference type="PANTHER" id="PTHR10880:SF15">
    <property type="entry name" value="MSL COMPLEX SUBUNIT 3"/>
    <property type="match status" value="1"/>
</dbReference>
<evidence type="ECO:0000256" key="1">
    <source>
        <dbReference type="ARBA" id="ARBA00004123"/>
    </source>
</evidence>
<dbReference type="GO" id="GO:0006355">
    <property type="term" value="P:regulation of DNA-templated transcription"/>
    <property type="evidence" value="ECO:0007669"/>
    <property type="project" value="InterPro"/>
</dbReference>
<feature type="region of interest" description="Disordered" evidence="6">
    <location>
        <begin position="102"/>
        <end position="143"/>
    </location>
</feature>
<dbReference type="OrthoDB" id="10044771at2759"/>
<dbReference type="GO" id="GO:0035267">
    <property type="term" value="C:NuA4 histone acetyltransferase complex"/>
    <property type="evidence" value="ECO:0007669"/>
    <property type="project" value="TreeGrafter"/>
</dbReference>
<dbReference type="AlphaFoldDB" id="E4WUJ1"/>
<dbReference type="InterPro" id="IPR053820">
    <property type="entry name" value="MSL3_chromo-like"/>
</dbReference>
<dbReference type="GO" id="GO:0006325">
    <property type="term" value="P:chromatin organization"/>
    <property type="evidence" value="ECO:0007669"/>
    <property type="project" value="UniProtKB-KW"/>
</dbReference>
<feature type="compositionally biased region" description="Basic and acidic residues" evidence="6">
    <location>
        <begin position="419"/>
        <end position="428"/>
    </location>
</feature>
<dbReference type="Pfam" id="PF22732">
    <property type="entry name" value="MSL3_chromo-like"/>
    <property type="match status" value="1"/>
</dbReference>
<feature type="domain" description="MSL3 chromodomain-like" evidence="8">
    <location>
        <begin position="5"/>
        <end position="76"/>
    </location>
</feature>
<dbReference type="PROSITE" id="PS51640">
    <property type="entry name" value="MRG"/>
    <property type="match status" value="1"/>
</dbReference>
<name>E4WUJ1_OIKDI</name>
<dbReference type="GO" id="GO:0005634">
    <property type="term" value="C:nucleus"/>
    <property type="evidence" value="ECO:0007669"/>
    <property type="project" value="UniProtKB-SubCell"/>
</dbReference>
<keyword evidence="2" id="KW-0156">Chromatin regulator</keyword>
<feature type="region of interest" description="Disordered" evidence="6">
    <location>
        <begin position="405"/>
        <end position="428"/>
    </location>
</feature>
<feature type="region of interest" description="Disordered" evidence="6">
    <location>
        <begin position="269"/>
        <end position="300"/>
    </location>
</feature>
<dbReference type="EMBL" id="FN653017">
    <property type="protein sequence ID" value="CBY21521.1"/>
    <property type="molecule type" value="Genomic_DNA"/>
</dbReference>
<protein>
    <submittedName>
        <fullName evidence="9">Uncharacterized protein</fullName>
    </submittedName>
</protein>
<keyword evidence="5" id="KW-0539">Nucleus</keyword>
<evidence type="ECO:0000259" key="7">
    <source>
        <dbReference type="Pfam" id="PF05712"/>
    </source>
</evidence>
<proteinExistence type="predicted"/>
<dbReference type="Pfam" id="PF05712">
    <property type="entry name" value="MRG"/>
    <property type="match status" value="1"/>
</dbReference>
<gene>
    <name evidence="9" type="ORF">GSOID_T00009291001</name>
</gene>
<dbReference type="InParanoid" id="E4WUJ1"/>
<evidence type="ECO:0000256" key="4">
    <source>
        <dbReference type="ARBA" id="ARBA00023163"/>
    </source>
</evidence>
<organism evidence="9">
    <name type="scientific">Oikopleura dioica</name>
    <name type="common">Tunicate</name>
    <dbReference type="NCBI Taxonomy" id="34765"/>
    <lineage>
        <taxon>Eukaryota</taxon>
        <taxon>Metazoa</taxon>
        <taxon>Chordata</taxon>
        <taxon>Tunicata</taxon>
        <taxon>Appendicularia</taxon>
        <taxon>Copelata</taxon>
        <taxon>Oikopleuridae</taxon>
        <taxon>Oikopleura</taxon>
    </lineage>
</organism>
<evidence type="ECO:0000256" key="5">
    <source>
        <dbReference type="ARBA" id="ARBA00023242"/>
    </source>
</evidence>
<sequence length="541" mass="62419">MKSEFEVKEKVLCYEPDENKARVLYDATIVEIAEKSSGREYMVHFQSWSKAFDRWVTKDLLMKQTEENKAHQLKLAKTLIKEKNPRQLKHVPGMKKIKKEMEAEETKTNGNNGGSLRSSARKRAVSTSQSEMSADEDAFTEDSYSSDNMPTIVLPDRLVFVLEEDHIKVEKKKRLLKLPAAMNVVQILENYIRHYAANMENVPHIVAELCTLHRTDTHLIDPDQYNLELIMEIVDDVRILFDHMLNIMLLYSSEKAQYKRLIENATLNTPNQISSPEPSTKSEESVFQQPAITQKKRPRTANDQLLDYNKKWLLREEDMDRTGIVKEEDGTRRSARKYTVEQSKGTRGLPNQSSKVQKVSPADTEGASKKKDAEKRVTRRSQLSTDCCIDLNPKIFVRRTSVTLSKKKDTSKTGTPDTLKSDGSGERVKDLDSPLNVIDHLSAYQFSENEIRRTLSLSTIWKWRMLPQNWKQPSVPPSLIYGAQHLLRLFVKVPELMERMNFRAKIRREMLLNVLNGIVSFLEAYEEDLFQDIAYESIMDA</sequence>
<dbReference type="Proteomes" id="UP000001307">
    <property type="component" value="Unassembled WGS sequence"/>
</dbReference>
<feature type="compositionally biased region" description="Polar residues" evidence="6">
    <location>
        <begin position="340"/>
        <end position="357"/>
    </location>
</feature>
<evidence type="ECO:0000313" key="10">
    <source>
        <dbReference type="Proteomes" id="UP000001307"/>
    </source>
</evidence>
<dbReference type="InterPro" id="IPR008676">
    <property type="entry name" value="MRG"/>
</dbReference>
<evidence type="ECO:0000256" key="2">
    <source>
        <dbReference type="ARBA" id="ARBA00022853"/>
    </source>
</evidence>
<keyword evidence="4" id="KW-0804">Transcription</keyword>
<dbReference type="SUPFAM" id="SSF54160">
    <property type="entry name" value="Chromo domain-like"/>
    <property type="match status" value="1"/>
</dbReference>
<comment type="subcellular location">
    <subcellularLocation>
        <location evidence="1">Nucleus</location>
    </subcellularLocation>
</comment>
<dbReference type="InterPro" id="IPR016197">
    <property type="entry name" value="Chromo-like_dom_sf"/>
</dbReference>
<dbReference type="PANTHER" id="PTHR10880">
    <property type="entry name" value="MORTALITY FACTOR 4-LIKE PROTEIN"/>
    <property type="match status" value="1"/>
</dbReference>
<feature type="region of interest" description="Disordered" evidence="6">
    <location>
        <begin position="324"/>
        <end position="379"/>
    </location>
</feature>
<evidence type="ECO:0000313" key="9">
    <source>
        <dbReference type="EMBL" id="CBY21521.1"/>
    </source>
</evidence>
<evidence type="ECO:0000256" key="6">
    <source>
        <dbReference type="SAM" id="MobiDB-lite"/>
    </source>
</evidence>
<dbReference type="InterPro" id="IPR026541">
    <property type="entry name" value="MRG_dom"/>
</dbReference>
<evidence type="ECO:0000259" key="8">
    <source>
        <dbReference type="Pfam" id="PF22732"/>
    </source>
</evidence>
<keyword evidence="3" id="KW-0805">Transcription regulation</keyword>
<dbReference type="InterPro" id="IPR038217">
    <property type="entry name" value="MRG_C_sf"/>
</dbReference>